<protein>
    <submittedName>
        <fullName evidence="10">ABC transporter permease</fullName>
    </submittedName>
</protein>
<reference evidence="10 11" key="1">
    <citation type="submission" date="2018-01" db="EMBL/GenBank/DDBJ databases">
        <title>Whole genome sequencing of Histamine producing bacteria.</title>
        <authorList>
            <person name="Butler K."/>
        </authorList>
    </citation>
    <scope>NUCLEOTIDE SEQUENCE [LARGE SCALE GENOMIC DNA]</scope>
    <source>
        <strain evidence="10 11">JCM 12947</strain>
    </source>
</reference>
<dbReference type="PANTHER" id="PTHR30489:SF0">
    <property type="entry name" value="LIPOPROTEIN-RELEASING SYSTEM TRANSMEMBRANE PROTEIN LOLE"/>
    <property type="match status" value="1"/>
</dbReference>
<dbReference type="GO" id="GO:0098797">
    <property type="term" value="C:plasma membrane protein complex"/>
    <property type="evidence" value="ECO:0007669"/>
    <property type="project" value="TreeGrafter"/>
</dbReference>
<proteinExistence type="inferred from homology"/>
<gene>
    <name evidence="10" type="ORF">C9J12_17530</name>
</gene>
<dbReference type="GO" id="GO:0044874">
    <property type="term" value="P:lipoprotein localization to outer membrane"/>
    <property type="evidence" value="ECO:0007669"/>
    <property type="project" value="TreeGrafter"/>
</dbReference>
<dbReference type="InterPro" id="IPR051447">
    <property type="entry name" value="Lipoprotein-release_system"/>
</dbReference>
<name>A0A2T3JD31_9GAMM</name>
<evidence type="ECO:0000256" key="5">
    <source>
        <dbReference type="ARBA" id="ARBA00022989"/>
    </source>
</evidence>
<feature type="transmembrane region" description="Helical" evidence="7">
    <location>
        <begin position="362"/>
        <end position="384"/>
    </location>
</feature>
<evidence type="ECO:0000256" key="6">
    <source>
        <dbReference type="ARBA" id="ARBA00023136"/>
    </source>
</evidence>
<evidence type="ECO:0000259" key="9">
    <source>
        <dbReference type="Pfam" id="PF12704"/>
    </source>
</evidence>
<keyword evidence="11" id="KW-1185">Reference proteome</keyword>
<dbReference type="EMBL" id="PYMJ01000019">
    <property type="protein sequence ID" value="PSU46770.1"/>
    <property type="molecule type" value="Genomic_DNA"/>
</dbReference>
<comment type="similarity">
    <text evidence="2">Belongs to the ABC-4 integral membrane protein family. LolC/E subfamily.</text>
</comment>
<dbReference type="PANTHER" id="PTHR30489">
    <property type="entry name" value="LIPOPROTEIN-RELEASING SYSTEM TRANSMEMBRANE PROTEIN LOLE"/>
    <property type="match status" value="1"/>
</dbReference>
<evidence type="ECO:0000313" key="11">
    <source>
        <dbReference type="Proteomes" id="UP000240987"/>
    </source>
</evidence>
<feature type="transmembrane region" description="Helical" evidence="7">
    <location>
        <begin position="404"/>
        <end position="427"/>
    </location>
</feature>
<feature type="domain" description="ABC3 transporter permease C-terminal" evidence="8">
    <location>
        <begin position="311"/>
        <end position="436"/>
    </location>
</feature>
<evidence type="ECO:0000259" key="8">
    <source>
        <dbReference type="Pfam" id="PF02687"/>
    </source>
</evidence>
<keyword evidence="3" id="KW-1003">Cell membrane</keyword>
<sequence length="444" mass="48766">MGKLAARLPHFPVSLRFAWLNLLRNGRRSLLSILIIAIAVFALTSAGGFGLYTYESLKESTARDTGHLTLSQPGYFTQDEDMPLSNGLDNSQALIKQIITDDAIRGIQPRIYFSGLISNGSKSTIFMGTGVNEREFDMKGPFLDIRAGQSLSDVTSSRYDPAEPQVMLGVDLARNLKVDVGDWVTLLATTSDGALNAFDFNVRGIYSTGVPELDKRQLYIHITSAQELLASDKVSTLSVFLFETAQTNAVQQRIGKQLHQLSSSSYLLSKASEQLSNTSDQLSQPIEITPWQDRAFFYNKVKDLYDRIFGIMGTVMGLVVFVSLFNTMTMTVTERTREIGTLSALGSYPSEIVRGFLCEAGLLALIGSMLGAVSNALMCVLLLFVDVQMPPPPGRSEGYPLNIYFSFELVTLTTIGVMFICLLAAFFSARKGVNKPITEALIYV</sequence>
<evidence type="ECO:0000313" key="10">
    <source>
        <dbReference type="EMBL" id="PSU46770.1"/>
    </source>
</evidence>
<dbReference type="AlphaFoldDB" id="A0A2T3JD31"/>
<feature type="transmembrane region" description="Helical" evidence="7">
    <location>
        <begin position="30"/>
        <end position="54"/>
    </location>
</feature>
<dbReference type="Pfam" id="PF12704">
    <property type="entry name" value="MacB_PCD"/>
    <property type="match status" value="1"/>
</dbReference>
<evidence type="ECO:0000256" key="3">
    <source>
        <dbReference type="ARBA" id="ARBA00022475"/>
    </source>
</evidence>
<dbReference type="InterPro" id="IPR025857">
    <property type="entry name" value="MacB_PCD"/>
</dbReference>
<organism evidence="10 11">
    <name type="scientific">Photobacterium frigidiphilum</name>
    <dbReference type="NCBI Taxonomy" id="264736"/>
    <lineage>
        <taxon>Bacteria</taxon>
        <taxon>Pseudomonadati</taxon>
        <taxon>Pseudomonadota</taxon>
        <taxon>Gammaproteobacteria</taxon>
        <taxon>Vibrionales</taxon>
        <taxon>Vibrionaceae</taxon>
        <taxon>Photobacterium</taxon>
    </lineage>
</organism>
<evidence type="ECO:0000256" key="1">
    <source>
        <dbReference type="ARBA" id="ARBA00004651"/>
    </source>
</evidence>
<evidence type="ECO:0000256" key="2">
    <source>
        <dbReference type="ARBA" id="ARBA00005236"/>
    </source>
</evidence>
<accession>A0A2T3JD31</accession>
<feature type="transmembrane region" description="Helical" evidence="7">
    <location>
        <begin position="308"/>
        <end position="327"/>
    </location>
</feature>
<keyword evidence="5 7" id="KW-1133">Transmembrane helix</keyword>
<dbReference type="InterPro" id="IPR003838">
    <property type="entry name" value="ABC3_permease_C"/>
</dbReference>
<keyword evidence="4 7" id="KW-0812">Transmembrane</keyword>
<dbReference type="Pfam" id="PF02687">
    <property type="entry name" value="FtsX"/>
    <property type="match status" value="1"/>
</dbReference>
<dbReference type="Proteomes" id="UP000240987">
    <property type="component" value="Unassembled WGS sequence"/>
</dbReference>
<evidence type="ECO:0000256" key="4">
    <source>
        <dbReference type="ARBA" id="ARBA00022692"/>
    </source>
</evidence>
<comment type="subcellular location">
    <subcellularLocation>
        <location evidence="1">Cell membrane</location>
        <topology evidence="1">Multi-pass membrane protein</topology>
    </subcellularLocation>
</comment>
<evidence type="ECO:0000256" key="7">
    <source>
        <dbReference type="SAM" id="Phobius"/>
    </source>
</evidence>
<keyword evidence="6 7" id="KW-0472">Membrane</keyword>
<feature type="domain" description="MacB-like periplasmic core" evidence="9">
    <location>
        <begin position="29"/>
        <end position="255"/>
    </location>
</feature>
<dbReference type="OrthoDB" id="9770036at2"/>
<comment type="caution">
    <text evidence="10">The sequence shown here is derived from an EMBL/GenBank/DDBJ whole genome shotgun (WGS) entry which is preliminary data.</text>
</comment>
<dbReference type="RefSeq" id="WP_107243895.1">
    <property type="nucleotide sequence ID" value="NZ_PYMJ01000019.1"/>
</dbReference>